<dbReference type="GeneID" id="41982567"/>
<dbReference type="Proteomes" id="UP000431533">
    <property type="component" value="Unassembled WGS sequence"/>
</dbReference>
<reference evidence="1 2" key="1">
    <citation type="submission" date="2018-05" db="EMBL/GenBank/DDBJ databases">
        <title>Genome sequencing and assembly of the regulated plant pathogen Lachnellula willkommii and related sister species for the development of diagnostic species identification markers.</title>
        <authorList>
            <person name="Giroux E."/>
            <person name="Bilodeau G."/>
        </authorList>
    </citation>
    <scope>NUCLEOTIDE SEQUENCE [LARGE SCALE GENOMIC DNA]</scope>
    <source>
        <strain evidence="1 2">CBS 185.66</strain>
    </source>
</reference>
<evidence type="ECO:0000313" key="2">
    <source>
        <dbReference type="Proteomes" id="UP000431533"/>
    </source>
</evidence>
<accession>A0A8H8R515</accession>
<dbReference type="AlphaFoldDB" id="A0A8H8R515"/>
<dbReference type="RefSeq" id="XP_031007515.1">
    <property type="nucleotide sequence ID" value="XM_031147346.1"/>
</dbReference>
<dbReference type="OrthoDB" id="2730545at2759"/>
<organism evidence="1 2">
    <name type="scientific">Lachnellula hyalina</name>
    <dbReference type="NCBI Taxonomy" id="1316788"/>
    <lineage>
        <taxon>Eukaryota</taxon>
        <taxon>Fungi</taxon>
        <taxon>Dikarya</taxon>
        <taxon>Ascomycota</taxon>
        <taxon>Pezizomycotina</taxon>
        <taxon>Leotiomycetes</taxon>
        <taxon>Helotiales</taxon>
        <taxon>Lachnaceae</taxon>
        <taxon>Lachnellula</taxon>
    </lineage>
</organism>
<protein>
    <submittedName>
        <fullName evidence="1">Uncharacterized protein</fullName>
    </submittedName>
</protein>
<keyword evidence="2" id="KW-1185">Reference proteome</keyword>
<gene>
    <name evidence="1" type="ORF">LHYA1_G002369</name>
</gene>
<evidence type="ECO:0000313" key="1">
    <source>
        <dbReference type="EMBL" id="TVY28727.1"/>
    </source>
</evidence>
<name>A0A8H8R515_9HELO</name>
<comment type="caution">
    <text evidence="1">The sequence shown here is derived from an EMBL/GenBank/DDBJ whole genome shotgun (WGS) entry which is preliminary data.</text>
</comment>
<dbReference type="EMBL" id="QGMH01000027">
    <property type="protein sequence ID" value="TVY28727.1"/>
    <property type="molecule type" value="Genomic_DNA"/>
</dbReference>
<sequence length="276" mass="31670">MTTERYTRFQPCYVLRDNDIPCIIWGEDAVAYYGVPTVVFTFYILVPDIDKAANILIQRGWHLEDNARSKFGNDPLSSAHRRLMPPIDMTENIRIQPSRGPPPPPSKLPPGPTMTILLPAPEWHFTFPSVFEGFFPPLPALLDALIDRLLDNDPLANEIWSHLATLIAYLYSYVPALKEKSFAEYLKYEHRQYHYDTLSGMGTATFPFVRHQRKVRDALRDGNHLLCDCSANQDDESLFTAKVEERVRALNASSFSPEEYEIGKLRQEEYEPDCSD</sequence>
<proteinExistence type="predicted"/>